<name>A0AAV4A1E7_9GAST</name>
<dbReference type="Proteomes" id="UP000735302">
    <property type="component" value="Unassembled WGS sequence"/>
</dbReference>
<proteinExistence type="predicted"/>
<protein>
    <submittedName>
        <fullName evidence="2">Uncharacterized protein</fullName>
    </submittedName>
</protein>
<comment type="caution">
    <text evidence="2">The sequence shown here is derived from an EMBL/GenBank/DDBJ whole genome shotgun (WGS) entry which is preliminary data.</text>
</comment>
<feature type="compositionally biased region" description="Basic residues" evidence="1">
    <location>
        <begin position="108"/>
        <end position="131"/>
    </location>
</feature>
<feature type="compositionally biased region" description="Basic residues" evidence="1">
    <location>
        <begin position="45"/>
        <end position="59"/>
    </location>
</feature>
<sequence>MNDTRTAKLRPHRDRHTKENFEGAENDTRTRELRRELRRYRERHTHKKTCQHRERHTYKRTSTAPRTTHAQEDLSASRAARVQENFDGTEKDTRTRLVSIENDTRTRELRRHREGHTHKKTCQHRERHTYKRTSAESKATNRRETVDANCILFIASSRTTQSM</sequence>
<keyword evidence="3" id="KW-1185">Reference proteome</keyword>
<dbReference type="AlphaFoldDB" id="A0AAV4A1E7"/>
<feature type="region of interest" description="Disordered" evidence="1">
    <location>
        <begin position="45"/>
        <end position="87"/>
    </location>
</feature>
<gene>
    <name evidence="2" type="ORF">PoB_002706100</name>
</gene>
<feature type="region of interest" description="Disordered" evidence="1">
    <location>
        <begin position="1"/>
        <end position="29"/>
    </location>
</feature>
<organism evidence="2 3">
    <name type="scientific">Plakobranchus ocellatus</name>
    <dbReference type="NCBI Taxonomy" id="259542"/>
    <lineage>
        <taxon>Eukaryota</taxon>
        <taxon>Metazoa</taxon>
        <taxon>Spiralia</taxon>
        <taxon>Lophotrochozoa</taxon>
        <taxon>Mollusca</taxon>
        <taxon>Gastropoda</taxon>
        <taxon>Heterobranchia</taxon>
        <taxon>Euthyneura</taxon>
        <taxon>Panpulmonata</taxon>
        <taxon>Sacoglossa</taxon>
        <taxon>Placobranchoidea</taxon>
        <taxon>Plakobranchidae</taxon>
        <taxon>Plakobranchus</taxon>
    </lineage>
</organism>
<accession>A0AAV4A1E7</accession>
<dbReference type="EMBL" id="BLXT01003136">
    <property type="protein sequence ID" value="GFO00556.1"/>
    <property type="molecule type" value="Genomic_DNA"/>
</dbReference>
<feature type="compositionally biased region" description="Basic and acidic residues" evidence="1">
    <location>
        <begin position="16"/>
        <end position="29"/>
    </location>
</feature>
<evidence type="ECO:0000313" key="3">
    <source>
        <dbReference type="Proteomes" id="UP000735302"/>
    </source>
</evidence>
<evidence type="ECO:0000256" key="1">
    <source>
        <dbReference type="SAM" id="MobiDB-lite"/>
    </source>
</evidence>
<feature type="region of interest" description="Disordered" evidence="1">
    <location>
        <begin position="107"/>
        <end position="142"/>
    </location>
</feature>
<evidence type="ECO:0000313" key="2">
    <source>
        <dbReference type="EMBL" id="GFO00556.1"/>
    </source>
</evidence>
<reference evidence="2 3" key="1">
    <citation type="journal article" date="2021" name="Elife">
        <title>Chloroplast acquisition without the gene transfer in kleptoplastic sea slugs, Plakobranchus ocellatus.</title>
        <authorList>
            <person name="Maeda T."/>
            <person name="Takahashi S."/>
            <person name="Yoshida T."/>
            <person name="Shimamura S."/>
            <person name="Takaki Y."/>
            <person name="Nagai Y."/>
            <person name="Toyoda A."/>
            <person name="Suzuki Y."/>
            <person name="Arimoto A."/>
            <person name="Ishii H."/>
            <person name="Satoh N."/>
            <person name="Nishiyama T."/>
            <person name="Hasebe M."/>
            <person name="Maruyama T."/>
            <person name="Minagawa J."/>
            <person name="Obokata J."/>
            <person name="Shigenobu S."/>
        </authorList>
    </citation>
    <scope>NUCLEOTIDE SEQUENCE [LARGE SCALE GENOMIC DNA]</scope>
</reference>
<feature type="compositionally biased region" description="Basic and acidic residues" evidence="1">
    <location>
        <begin position="133"/>
        <end position="142"/>
    </location>
</feature>